<evidence type="ECO:0000313" key="2">
    <source>
        <dbReference type="EMBL" id="AIS31382.1"/>
    </source>
</evidence>
<dbReference type="KEGG" id="mfc:BRM9_0559"/>
<evidence type="ECO:0000313" key="4">
    <source>
        <dbReference type="Proteomes" id="UP000029661"/>
    </source>
</evidence>
<keyword evidence="1" id="KW-0378">Hydrolase</keyword>
<dbReference type="InterPro" id="IPR005754">
    <property type="entry name" value="Sortase"/>
</dbReference>
<evidence type="ECO:0000313" key="5">
    <source>
        <dbReference type="Proteomes" id="UP000062768"/>
    </source>
</evidence>
<dbReference type="Proteomes" id="UP000062768">
    <property type="component" value="Chromosome I"/>
</dbReference>
<reference evidence="2" key="1">
    <citation type="submission" date="2013-12" db="EMBL/GenBank/DDBJ databases">
        <title>The complete genome sequence of Methanobacterium sp. BRM9.</title>
        <authorList>
            <consortium name="Pastoral Greenhouse Gas Research Consortium"/>
            <person name="Kelly W.J."/>
            <person name="Leahy S.C."/>
            <person name="Perry R."/>
            <person name="Li D."/>
            <person name="Altermann E."/>
            <person name="Lambie S.C."/>
            <person name="Attwood G.T."/>
        </authorList>
    </citation>
    <scope>NUCLEOTIDE SEQUENCE [LARGE SCALE GENOMIC DNA]</scope>
    <source>
        <strain evidence="2">BRM9</strain>
    </source>
</reference>
<evidence type="ECO:0000313" key="3">
    <source>
        <dbReference type="EMBL" id="CEL25232.1"/>
    </source>
</evidence>
<dbReference type="EMBL" id="CP006933">
    <property type="protein sequence ID" value="AIS31382.1"/>
    <property type="molecule type" value="Genomic_DNA"/>
</dbReference>
<dbReference type="STRING" id="2162.BRM9_0559"/>
<dbReference type="AlphaFoldDB" id="A0A089ZBK0"/>
<keyword evidence="5" id="KW-1185">Reference proteome</keyword>
<dbReference type="Gene3D" id="2.40.260.10">
    <property type="entry name" value="Sortase"/>
    <property type="match status" value="1"/>
</dbReference>
<gene>
    <name evidence="2" type="ORF">BRM9_0559</name>
    <name evidence="3" type="ORF">MB9_1597</name>
</gene>
<dbReference type="GO" id="GO:0016787">
    <property type="term" value="F:hydrolase activity"/>
    <property type="evidence" value="ECO:0007669"/>
    <property type="project" value="UniProtKB-KW"/>
</dbReference>
<dbReference type="SUPFAM" id="SSF63817">
    <property type="entry name" value="Sortase"/>
    <property type="match status" value="1"/>
</dbReference>
<organism evidence="2 4">
    <name type="scientific">Methanobacterium formicicum</name>
    <dbReference type="NCBI Taxonomy" id="2162"/>
    <lineage>
        <taxon>Archaea</taxon>
        <taxon>Methanobacteriati</taxon>
        <taxon>Methanobacteriota</taxon>
        <taxon>Methanomada group</taxon>
        <taxon>Methanobacteria</taxon>
        <taxon>Methanobacteriales</taxon>
        <taxon>Methanobacteriaceae</taxon>
        <taxon>Methanobacterium</taxon>
    </lineage>
</organism>
<dbReference type="OrthoDB" id="80723at2157"/>
<sequence>MSRNNVLAIIIILACATLAGSIAMAGYVQMENVTKAQKSVKDYQEKMSNPVDALDPTDLKKTYINAKLIIPKLGVNASIRSDTVNAYNAVYHYPESVMPGKPGECGILGHRTTYSGLFANIASLQPGDKAIIQDFTQRKKYVYEVTSNGNDIRWDYKTNPIRFSQEGQARLLIVTCYPPGKKQAAWITHFKLVSTNNL</sequence>
<dbReference type="RefSeq" id="WP_048084719.1">
    <property type="nucleotide sequence ID" value="NZ_CP006933.1"/>
</dbReference>
<dbReference type="Pfam" id="PF04203">
    <property type="entry name" value="Sortase"/>
    <property type="match status" value="1"/>
</dbReference>
<evidence type="ECO:0000256" key="1">
    <source>
        <dbReference type="ARBA" id="ARBA00022801"/>
    </source>
</evidence>
<name>A0A089ZBK0_METFO</name>
<reference evidence="3" key="2">
    <citation type="submission" date="2014-09" db="EMBL/GenBank/DDBJ databases">
        <authorList>
            <person name="Bishop-Lilly K.A."/>
            <person name="Broomall S.M."/>
            <person name="Chain P.S."/>
            <person name="Chertkov O."/>
            <person name="Coyne S.R."/>
            <person name="Daligault H.E."/>
            <person name="Davenport K.W."/>
            <person name="Erkkila T."/>
            <person name="Frey K.G."/>
            <person name="Gibbons H.S."/>
            <person name="Gu W."/>
            <person name="Jaissle J."/>
            <person name="Johnson S.L."/>
            <person name="Koroleva G.I."/>
            <person name="Ladner J.T."/>
            <person name="Lo C.-C."/>
            <person name="Minogue T.D."/>
            <person name="Munk C."/>
            <person name="Palacios G.F."/>
            <person name="Redden C.L."/>
            <person name="Rosenzweig C.N."/>
            <person name="Scholz M.B."/>
            <person name="Teshima H."/>
            <person name="Xu Y."/>
        </authorList>
    </citation>
    <scope>NUCLEOTIDE SEQUENCE</scope>
    <source>
        <strain evidence="3">Mb9</strain>
    </source>
</reference>
<dbReference type="InterPro" id="IPR042003">
    <property type="entry name" value="Sortase_E"/>
</dbReference>
<proteinExistence type="predicted"/>
<protein>
    <submittedName>
        <fullName evidence="3">Peptidase C60 sortase A and B</fullName>
    </submittedName>
    <submittedName>
        <fullName evidence="2">Sortase family protein</fullName>
    </submittedName>
</protein>
<dbReference type="Proteomes" id="UP000029661">
    <property type="component" value="Chromosome"/>
</dbReference>
<dbReference type="PROSITE" id="PS51257">
    <property type="entry name" value="PROKAR_LIPOPROTEIN"/>
    <property type="match status" value="1"/>
</dbReference>
<dbReference type="EMBL" id="LN734822">
    <property type="protein sequence ID" value="CEL25232.1"/>
    <property type="molecule type" value="Genomic_DNA"/>
</dbReference>
<dbReference type="PATRIC" id="fig|2162.10.peg.1665"/>
<dbReference type="GeneID" id="24791713"/>
<dbReference type="InterPro" id="IPR023365">
    <property type="entry name" value="Sortase_dom-sf"/>
</dbReference>
<dbReference type="CDD" id="cd05830">
    <property type="entry name" value="Sortase_E"/>
    <property type="match status" value="1"/>
</dbReference>
<accession>A0A089ZBK0</accession>